<dbReference type="Gene3D" id="3.10.490.20">
    <property type="match status" value="1"/>
</dbReference>
<dbReference type="Pfam" id="PF03028">
    <property type="entry name" value="Dynein_heavy"/>
    <property type="match status" value="1"/>
</dbReference>
<dbReference type="InterPro" id="IPR004273">
    <property type="entry name" value="Dynein_heavy_D6_P-loop"/>
</dbReference>
<dbReference type="Pfam" id="PF08393">
    <property type="entry name" value="DHC_N2"/>
    <property type="match status" value="1"/>
</dbReference>
<dbReference type="Pfam" id="PF12774">
    <property type="entry name" value="AAA_6"/>
    <property type="match status" value="1"/>
</dbReference>
<dbReference type="Pfam" id="PF08385">
    <property type="entry name" value="DHC_N1"/>
    <property type="match status" value="1"/>
</dbReference>
<evidence type="ECO:0000256" key="6">
    <source>
        <dbReference type="ARBA" id="ARBA00022741"/>
    </source>
</evidence>
<keyword evidence="5" id="KW-0677">Repeat</keyword>
<dbReference type="Gene3D" id="1.20.920.20">
    <property type="match status" value="1"/>
</dbReference>
<dbReference type="InterPro" id="IPR013594">
    <property type="entry name" value="Dynein_heavy_tail"/>
</dbReference>
<feature type="region of interest" description="Disordered" evidence="15">
    <location>
        <begin position="2666"/>
        <end position="2698"/>
    </location>
</feature>
<dbReference type="Pfam" id="PF12780">
    <property type="entry name" value="AAA_8"/>
    <property type="match status" value="1"/>
</dbReference>
<keyword evidence="7" id="KW-0067">ATP-binding</keyword>
<reference evidence="17" key="1">
    <citation type="submission" date="2023-01" db="EMBL/GenBank/DDBJ databases">
        <title>Metagenome sequencing of chrysophaentin producing Chrysophaeum taylorii.</title>
        <authorList>
            <person name="Davison J."/>
            <person name="Bewley C."/>
        </authorList>
    </citation>
    <scope>NUCLEOTIDE SEQUENCE</scope>
    <source>
        <strain evidence="17">NIES-1699</strain>
    </source>
</reference>
<evidence type="ECO:0000256" key="9">
    <source>
        <dbReference type="ARBA" id="ARBA00023054"/>
    </source>
</evidence>
<dbReference type="InterPro" id="IPR043160">
    <property type="entry name" value="Dynein_C_barrel"/>
</dbReference>
<dbReference type="InterPro" id="IPR013602">
    <property type="entry name" value="Dynein_heavy_linker"/>
</dbReference>
<evidence type="ECO:0000256" key="1">
    <source>
        <dbReference type="ARBA" id="ARBA00004430"/>
    </source>
</evidence>
<dbReference type="Pfam" id="PF17857">
    <property type="entry name" value="AAA_lid_1"/>
    <property type="match status" value="1"/>
</dbReference>
<name>A0AAD7XM03_9STRA</name>
<dbReference type="FunFam" id="1.10.8.710:FF:000003">
    <property type="entry name" value="Dynein axonemal heavy chain 5"/>
    <property type="match status" value="1"/>
</dbReference>
<dbReference type="GO" id="GO:0005874">
    <property type="term" value="C:microtubule"/>
    <property type="evidence" value="ECO:0007669"/>
    <property type="project" value="UniProtKB-KW"/>
</dbReference>
<dbReference type="Pfam" id="PF12775">
    <property type="entry name" value="AAA_7"/>
    <property type="match status" value="1"/>
</dbReference>
<dbReference type="Gene3D" id="1.10.472.130">
    <property type="match status" value="1"/>
</dbReference>
<dbReference type="InterPro" id="IPR027417">
    <property type="entry name" value="P-loop_NTPase"/>
</dbReference>
<feature type="region of interest" description="Disordered" evidence="15">
    <location>
        <begin position="2799"/>
        <end position="2874"/>
    </location>
</feature>
<dbReference type="Gene3D" id="6.10.140.1060">
    <property type="match status" value="1"/>
</dbReference>
<evidence type="ECO:0000256" key="4">
    <source>
        <dbReference type="ARBA" id="ARBA00022701"/>
    </source>
</evidence>
<dbReference type="InterPro" id="IPR041466">
    <property type="entry name" value="Dynein_AAA5_ext"/>
</dbReference>
<keyword evidence="9 14" id="KW-0175">Coiled coil</keyword>
<evidence type="ECO:0000313" key="18">
    <source>
        <dbReference type="Proteomes" id="UP001230188"/>
    </source>
</evidence>
<dbReference type="InterPro" id="IPR024317">
    <property type="entry name" value="Dynein_heavy_chain_D4_dom"/>
</dbReference>
<keyword evidence="10" id="KW-0969">Cilium</keyword>
<dbReference type="InterPro" id="IPR041658">
    <property type="entry name" value="AAA_lid_11"/>
</dbReference>
<keyword evidence="13" id="KW-0966">Cell projection</keyword>
<dbReference type="SMART" id="SM00382">
    <property type="entry name" value="AAA"/>
    <property type="match status" value="4"/>
</dbReference>
<dbReference type="InterPro" id="IPR041228">
    <property type="entry name" value="Dynein_C"/>
</dbReference>
<dbReference type="EMBL" id="JAQMWT010000096">
    <property type="protein sequence ID" value="KAJ8610701.1"/>
    <property type="molecule type" value="Genomic_DNA"/>
</dbReference>
<feature type="coiled-coil region" evidence="14">
    <location>
        <begin position="750"/>
        <end position="777"/>
    </location>
</feature>
<feature type="compositionally biased region" description="Low complexity" evidence="15">
    <location>
        <begin position="2828"/>
        <end position="2850"/>
    </location>
</feature>
<dbReference type="Pfam" id="PF17852">
    <property type="entry name" value="Dynein_AAA_lid"/>
    <property type="match status" value="1"/>
</dbReference>
<feature type="compositionally biased region" description="Low complexity" evidence="15">
    <location>
        <begin position="2863"/>
        <end position="2873"/>
    </location>
</feature>
<comment type="caution">
    <text evidence="17">The sequence shown here is derived from an EMBL/GenBank/DDBJ whole genome shotgun (WGS) entry which is preliminary data.</text>
</comment>
<feature type="compositionally biased region" description="Low complexity" evidence="15">
    <location>
        <begin position="2666"/>
        <end position="2679"/>
    </location>
</feature>
<dbReference type="Gene3D" id="3.20.180.20">
    <property type="entry name" value="Dynein heavy chain, N-terminal domain 2"/>
    <property type="match status" value="1"/>
</dbReference>
<feature type="domain" description="AAA+ ATPase" evidence="16">
    <location>
        <begin position="2487"/>
        <end position="2643"/>
    </location>
</feature>
<proteinExistence type="inferred from homology"/>
<dbReference type="Gene3D" id="1.20.920.30">
    <property type="match status" value="1"/>
</dbReference>
<feature type="domain" description="AAA+ ATPase" evidence="16">
    <location>
        <begin position="2132"/>
        <end position="2302"/>
    </location>
</feature>
<dbReference type="Pfam" id="PF12777">
    <property type="entry name" value="MT"/>
    <property type="match status" value="1"/>
</dbReference>
<dbReference type="Proteomes" id="UP001230188">
    <property type="component" value="Unassembled WGS sequence"/>
</dbReference>
<dbReference type="Gene3D" id="1.20.1270.280">
    <property type="match status" value="1"/>
</dbReference>
<dbReference type="Gene3D" id="1.10.8.710">
    <property type="match status" value="1"/>
</dbReference>
<feature type="domain" description="AAA+ ATPase" evidence="16">
    <location>
        <begin position="1847"/>
        <end position="1993"/>
    </location>
</feature>
<feature type="domain" description="AAA+ ATPase" evidence="16">
    <location>
        <begin position="2967"/>
        <end position="3106"/>
    </location>
</feature>
<dbReference type="GO" id="GO:0005524">
    <property type="term" value="F:ATP binding"/>
    <property type="evidence" value="ECO:0007669"/>
    <property type="project" value="UniProtKB-KW"/>
</dbReference>
<protein>
    <recommendedName>
        <fullName evidence="16">AAA+ ATPase domain-containing protein</fullName>
    </recommendedName>
</protein>
<feature type="coiled-coil region" evidence="14">
    <location>
        <begin position="3463"/>
        <end position="3497"/>
    </location>
</feature>
<dbReference type="InterPro" id="IPR042228">
    <property type="entry name" value="Dynein_linker_3"/>
</dbReference>
<dbReference type="InterPro" id="IPR024743">
    <property type="entry name" value="Dynein_HC_stalk"/>
</dbReference>
<evidence type="ECO:0000256" key="8">
    <source>
        <dbReference type="ARBA" id="ARBA00023017"/>
    </source>
</evidence>
<evidence type="ECO:0000256" key="15">
    <source>
        <dbReference type="SAM" id="MobiDB-lite"/>
    </source>
</evidence>
<keyword evidence="3" id="KW-0963">Cytoplasm</keyword>
<dbReference type="Gene3D" id="1.10.8.1220">
    <property type="match status" value="1"/>
</dbReference>
<dbReference type="GO" id="GO:0005858">
    <property type="term" value="C:axonemal dynein complex"/>
    <property type="evidence" value="ECO:0007669"/>
    <property type="project" value="TreeGrafter"/>
</dbReference>
<feature type="compositionally biased region" description="Low complexity" evidence="15">
    <location>
        <begin position="4186"/>
        <end position="4208"/>
    </location>
</feature>
<gene>
    <name evidence="17" type="ORF">CTAYLR_005659</name>
</gene>
<dbReference type="Pfam" id="PF18198">
    <property type="entry name" value="AAA_lid_11"/>
    <property type="match status" value="1"/>
</dbReference>
<keyword evidence="6" id="KW-0547">Nucleotide-binding</keyword>
<feature type="region of interest" description="Disordered" evidence="15">
    <location>
        <begin position="4184"/>
        <end position="4208"/>
    </location>
</feature>
<evidence type="ECO:0000256" key="14">
    <source>
        <dbReference type="SAM" id="Coils"/>
    </source>
</evidence>
<dbReference type="Gene3D" id="3.40.50.300">
    <property type="entry name" value="P-loop containing nucleotide triphosphate hydrolases"/>
    <property type="match status" value="6"/>
</dbReference>
<dbReference type="InterPro" id="IPR035699">
    <property type="entry name" value="AAA_6"/>
</dbReference>
<dbReference type="FunFam" id="1.10.8.1220:FF:000001">
    <property type="entry name" value="Dynein axonemal heavy chain 5"/>
    <property type="match status" value="1"/>
</dbReference>
<dbReference type="GO" id="GO:0008569">
    <property type="term" value="F:minus-end-directed microtubule motor activity"/>
    <property type="evidence" value="ECO:0007669"/>
    <property type="project" value="InterPro"/>
</dbReference>
<dbReference type="FunFam" id="3.40.50.300:FF:000049">
    <property type="entry name" value="Dynein, axonemal, heavy chain 5"/>
    <property type="match status" value="1"/>
</dbReference>
<dbReference type="FunFam" id="3.40.50.300:FF:000044">
    <property type="entry name" value="Dynein heavy chain 5, axonemal"/>
    <property type="match status" value="1"/>
</dbReference>
<evidence type="ECO:0000256" key="7">
    <source>
        <dbReference type="ARBA" id="ARBA00022840"/>
    </source>
</evidence>
<dbReference type="GO" id="GO:0007018">
    <property type="term" value="P:microtubule-based movement"/>
    <property type="evidence" value="ECO:0007669"/>
    <property type="project" value="InterPro"/>
</dbReference>
<dbReference type="Gene3D" id="1.20.58.1120">
    <property type="match status" value="1"/>
</dbReference>
<evidence type="ECO:0000256" key="13">
    <source>
        <dbReference type="ARBA" id="ARBA00023273"/>
    </source>
</evidence>
<keyword evidence="8" id="KW-0243">Dynein</keyword>
<dbReference type="GO" id="GO:0051959">
    <property type="term" value="F:dynein light intermediate chain binding"/>
    <property type="evidence" value="ECO:0007669"/>
    <property type="project" value="InterPro"/>
</dbReference>
<evidence type="ECO:0000256" key="11">
    <source>
        <dbReference type="ARBA" id="ARBA00023175"/>
    </source>
</evidence>
<dbReference type="SUPFAM" id="SSF52540">
    <property type="entry name" value="P-loop containing nucleoside triphosphate hydrolases"/>
    <property type="match status" value="4"/>
</dbReference>
<dbReference type="PANTHER" id="PTHR46532:SF4">
    <property type="entry name" value="AAA+ ATPASE DOMAIN-CONTAINING PROTEIN"/>
    <property type="match status" value="1"/>
</dbReference>
<evidence type="ECO:0000256" key="5">
    <source>
        <dbReference type="ARBA" id="ARBA00022737"/>
    </source>
</evidence>
<comment type="similarity">
    <text evidence="2">Belongs to the dynein heavy chain family.</text>
</comment>
<sequence>MSLQARHRYIVARVSEGLRIKEEVAEEVVRRDATLARLNRFFRSGEANACLFFYVSSSSSSSKKEEEEEEEEEEELVCSEQPAMCRKTVYFLKRTSAALDPLRAMDGLVWFGTICAPLESLETMLRTLYGPAFSKNKSWGLASDDHIKEFLVSLEGFAKNVQDNVKSLGGGLELREPDHEAVAVDPHVAAASPEIVAHFIEVLEEWCTSIETYLSDTDRGRFETPESGPGSEIDYWRRRTQRLTTITDQLKTKRCKSVITMLTSVTKLVDNQQIFALMKRWRQIDVCITKAATEAKDNSKFLATLERFLEPLSSGTPETIIDTIPALMNALKMVHTISRFFNTTERTTKLLMKITNQMIQSCKAAIGRIPLWDQPTGPLLERLESCLKLNEFYQEQYRVTKDKLMTMPRGKQFDFAEPQIFGKFDLFCRRLIKLIDMFSTIKQFHALGEHNLEGMDPLLSVFEQILAQFKDKRHDLLDYHSNKFDRDYVEFNVRIGELETSLQHFINRSFESISSIEQSLKLLHKYQSILHRENLRSDLDSKFMIIFHNYGLELEHISEMYEAHKHAPPVARNMPPVAGNITWARHLLRRIEDPMTKFNAAHVLASKESKRIVRSYNKIAKTLLAFEYLWYDAWCKSVSAARAGLEATLVIRHEGKLYVNFDPQVLQLIRESKCLTRMGVEIPDDARMVLAQEEHFKRDYNELRYLLQEYDRICSRIQRVTEKVLEPHLRTLDCKLRPGMITLTWTSMNIDAYKVQVRSALRQLEDLIVKINDLVENRIEKNLKIIARTMLVDLPEDKSVTLDDFVSMQECAVHGRTQILVAKNVEVETAVEDLVIMLNQFPLDPSVKSDNAQLAKIKTHYNKLTYQALLSCARNSLNQIKKRVCSRVASGYLFVERPFFEVDVQLSVPSVRLSPSLDDVQRAINRSAVAVLGCAKATMDWGQLFEGPQCDNNNNNNNNNNKPSFFDRLGRDTEIIKVALLLTGALFATKNQVHDYLVAFKKYDWLWKDDKDLQYRKFAAGNPTIGDYENELRRFMNVEREIERIPPMHNIGALTLNTANLKLQLRNESRQWKIQYSTKVHQQARDAMYSLLEYIRVTTNKLHVEVKDLDSLRFVMTVLKEIRERESSIEMELTPIADMYHMLEHYLPGGLVDKDEMDQKSIMRPSWRKLVDLAETIADQLSKIQGQYKRQLILDVRDFAADAKQFRADFETNGPQQPGITPTEAVERLRRYKDELQMRERKVEMYVAGEELFALRTTKYPELVKTRKEVGLLDQLYVLYLDIQHALDNYRSVHWSDVTVRFQAMVDETTAFDARCKKLPKKLREWEAYTEMRAKVTDLQDLLPLIADLSKPSIKPRHWREVIDLIKTPLPFDKESFQLKHIFKSPLLQFKGQVEEICEGADKQLGIETKLADVKEQWDHAAFTLTKWKERDVPILLAFGQVIDDLEEAQLNLQSLLSMRHVGPFREAVASQLTTLSDTADTLELWIKVQLLWTSLESVFMGGDIAKQMPLEAKKFAKIDRDFVKIMLKASETQVVVACCGNELLRNTLPVLYDELEKCQKSLEGYLSQKRSLFPRFYFVSNPVLLLILSQGSDPMRMQPFYEKIFDAVNQVSHDKSDKSKIVDVCSIEGPDQEVIQLSAPVKAEGSIELWLNALVKEMQQSLKALCEQAAAKCSELPLAEFVNSTCAQFALLGIQFNWTAQCQEALDKSKTSKTIIPETNKQQLAVLDELSSWCLTDLKTKMNRRKIETLVTIHVHQRDVFADLAKLHKERKAPIDPVDFEWLKQARFYWRPNLDDAHGSGACVVSICDVDFTYNFEYLGCKERLVVTPLTDRCYITLSQALGMHLGGSPAGPAGTGKTETVKDLGRALGVFVVVTNCTDQQRFTDMAKIFKGLCQGGLWGCFDEFNRIELPVLSVVAQQVLAITNAKRIGARSFTFPGDAQPIELDQNVGYFITMNPGYAGRQELPQNLKTLFRSVAMMVPDREIIMKVKLCSVGYKEFTELARKFNVLYRLCEQQLSKQKHYDFGLRNILSVLRTAGQTKRDNQEADEEVLIMRTLRDMNLSKFVAEDVPLFLSLLNDLFPRAAAARDGFYDANPKLTAAIENAIHARALVDHPSWVVKVLQLYETTLVRHGIMLVGPPGAGKSSTIAVLQDALTATTPSPHKRVRMNPKAIRAEEMFGETDRLSGEWLNGVFAAIWSKFNDRSRKDTSWIVCDGPVDAVWIENLNTVLDDNRILTLANGDRVPMTDNVKLVFEVEDLRNASPATVSRAGIIFVSSSDLDWRPVLDAWLAKEFADGDPTRRDVVKAHLDRYLGTPRASHPGDAGGAAFEFIAKDAQKRPALAVTRVGAVEATLRLLLALLEAAELSQSKDDVVGELERLVAFAVTWGVAGILDAEDRQRWDAWMRESPAHGNMPREATGKETIFDFRVNFETMEWERWQPSDFCFDAPTNNSSVDWTTVRVPTVEMCRGTHLMGLVNATALKQRAAPVLIVGESGTAKTTMALVYFETCLDQDLALVKKMNFSSATTPGMFQVAVEAELDKQGGKNFGPPGGKTLTFFLDDVSMPAVNRWGDQPTCELVRQLVETGGFCFLDKDKRGDFKHIERVTYVAAMDVPGAGKNDIPNRLKRHFFPYHVVTPTEHTVASIYGQLLAARFSAYQHHHAATTTATKSSSSSTKGVTSPNRAQQQHHHHSKPESVFGYVGRIPAATMTLFKWAREKMLPSPSKFHYTFTLRDLSRLYQGILRTPDSTFSEVETHVVVLLWRHEAERVFADKLTNLEDKAAFAAQLDASTQILLVDTGGSPQSPSRGAPPSRGGKPPSSASSRPNTKSGSPPPKNNNNSNNVSRTNFSPLQGTSKHTDSASQLSSSSSSKDVVWADPEMMRLCSRPSYFVDFLRDDKYDEDGLLLEEAPKVFELAESLEAVRSRTVEFLAKYGEERTRTKLNLIMFDDAVAHLVRISRALGMRRGNMMLVGVGGSGKQSLAQLAAFVAGHELFQITLTKAYNMTSFLDDLRLMYKTCGQQRKVATFLFTDAQIKDENFLEVLNSLLLTGEVTGLFAKDELQMMAAELRADASRRSDYVDTLDFLVRHFYDTVRSNLHVVLCFSPVNRKFAERARKFPGLVNGCAVDWFLPWPAEALVAVSRGVLGSSTAIECDEPTKNAILQHMAFAHQTIVGACDEYARATRRRVYQTPTSYLSFLRDYEKVYLLKLREIEQKSARVRVGLEKLDKGGQDVERMKVLLADEEVKLRRADERTTAMLGKLQTSSLEAKKEADAVGKIKEACEADAKRIAGEKAQAETDLARAQPFVEEAERAVNSIKPNDLNELKKLQKPSDIIKLIFDVVGLLKMEKLNKIEPAEVTLGIGKEKKTFFFFKDSYKLMQQGLLSDARFLQNIFSFSKHEKDFINDETIELMLPYIELDEYNALVARNASKAAEGLCAWSRAMVSYHEASKIVKPKLEALRIAESRLADAQRELDKAEAKLQGCTDVLATLQKDFETQMKTKEEIEAGATATRKKMEQATALIGGLAGERERWTEDSSKFETMRNALVGDVAVASAFVSYCGPFNQEYRALIVQNKLMPDLKARKIPYTAGLDVVPLLASVAERGDWNLEGLPTDPLSIQNGILVTRASRYPLLIDPQGQALNWIKHHEASRLPAFGATTLDNPRLRDQLEFCMGEGKALVVVGVGETLDPMLDPVLQKRVVVKGRSKYITVTDKLCEFNEAEFALYLATRLPNPQLTPEDQAKTTVVDFTVTMKGLEEQLLGRVIQKEQRTLEEQLTAVLEQVATNTKALLRLDELLLERLSANNAGNLLDDEELISVLAETKAKALEVKDKLTAAAKTRESIKDKREQYRPAATRGSTLYFAIVDMTHVKHMYQTSLAQFQALFGASMDHAERAPLASKRVANVVETMTYTVYRAISRGLYEQDRLSFKLLMLFRIMINADRLKPSDVTLFLKGGAGLDESVAAKKTVAWLPDTAWLNVVQLSNDNVVFRTLPDDIARDQAEWRAWVGENEPETKPVPGSYETHFAAAADTQKGAFCRLLLVRALREDRTIPSVLAFIRAIDALEHPHQGYKIPALGPKYVEPVAETIETVFDASSPLTPVIYLLSAGADPTDAIETFARRRKQTAACVSMGEGQEPVALAAITTATANNEWALLQNAHLGLPFIQGLEDLLANLVATHEQQQQTPAASSPSSSSPPAEGTATAAAFSSMPDFRLWLTTEPHPSFPIGLLQISVKVTNEPPSGLRAGLRRSYTVLVDNDRLDRIETLQWRSLVYALCFLHSIAQERRKFGPMGFCVPYEFNDGDLNACLAFLERHLFQGPLSWPTLQYMVAEVQYGGKITDNSDRRLFRTYCETWLAPETCDPGFTFRPKETLQRIRDDFMYGLPAGDGFDDYVTLIKSFPDVDSPEVFGLHPNADLAFRRAEVDNLLATILETRPRDVPAGAGKSREEVVAQKCVETLEALPRDYSDDDRAALDRTVPLNAVLAQELLRLQRVIVLVRGELRAMLQAIRGEIVVTAQLLQSIDNIYDAKVPLPWVRSPGGDEISWLAPTFGRWLSGLADRDAQLRAWLDNLVASAARPKSFWLPGFFNPAGFLTAVQQEVTRAHANETSSKASTSWVLDAVKIHAEVTDFESADQIKTSPPEGVYVHGLSLDGAAWDRTSANATLAEAQPKHLFDPMPVLFVTALPLAAASPPFNVATSSSGGGAGSSATTIPAARVVPAGTRPATASSSSQQHGDLGPYGGFDCPVYRYARRTDKYYVFSVKLPSLHHPPDHWILRGVALLCFTA</sequence>
<dbReference type="Pfam" id="PF18199">
    <property type="entry name" value="Dynein_C"/>
    <property type="match status" value="2"/>
</dbReference>
<dbReference type="Gene3D" id="1.10.287.2620">
    <property type="match status" value="1"/>
</dbReference>
<dbReference type="InterPro" id="IPR003593">
    <property type="entry name" value="AAA+_ATPase"/>
</dbReference>
<dbReference type="PANTHER" id="PTHR46532">
    <property type="entry name" value="MALE FERTILITY FACTOR KL5"/>
    <property type="match status" value="1"/>
</dbReference>
<keyword evidence="18" id="KW-1185">Reference proteome</keyword>
<dbReference type="InterPro" id="IPR042222">
    <property type="entry name" value="Dynein_2_N"/>
</dbReference>
<dbReference type="GO" id="GO:0045505">
    <property type="term" value="F:dynein intermediate chain binding"/>
    <property type="evidence" value="ECO:0007669"/>
    <property type="project" value="InterPro"/>
</dbReference>
<dbReference type="FunFam" id="3.40.50.300:FF:002141">
    <property type="entry name" value="Dynein heavy chain"/>
    <property type="match status" value="1"/>
</dbReference>
<dbReference type="InterPro" id="IPR026983">
    <property type="entry name" value="DHC"/>
</dbReference>
<organism evidence="17 18">
    <name type="scientific">Chrysophaeum taylorii</name>
    <dbReference type="NCBI Taxonomy" id="2483200"/>
    <lineage>
        <taxon>Eukaryota</taxon>
        <taxon>Sar</taxon>
        <taxon>Stramenopiles</taxon>
        <taxon>Ochrophyta</taxon>
        <taxon>Pelagophyceae</taxon>
        <taxon>Pelagomonadales</taxon>
        <taxon>Pelagomonadaceae</taxon>
        <taxon>Chrysophaeum</taxon>
    </lineage>
</organism>
<dbReference type="InterPro" id="IPR041589">
    <property type="entry name" value="DNAH3_AAA_lid_1"/>
</dbReference>
<keyword evidence="11" id="KW-0505">Motor protein</keyword>
<dbReference type="Gene3D" id="1.10.8.720">
    <property type="entry name" value="Region D6 of dynein motor"/>
    <property type="match status" value="1"/>
</dbReference>
<dbReference type="InterPro" id="IPR035706">
    <property type="entry name" value="AAA_9"/>
</dbReference>
<dbReference type="InterPro" id="IPR043157">
    <property type="entry name" value="Dynein_AAA1S"/>
</dbReference>
<comment type="subcellular location">
    <subcellularLocation>
        <location evidence="1">Cytoplasm</location>
        <location evidence="1">Cytoskeleton</location>
        <location evidence="1">Cilium axoneme</location>
    </subcellularLocation>
</comment>
<dbReference type="FunFam" id="3.20.180.20:FF:000001">
    <property type="entry name" value="Dynein axonemal heavy chain 5"/>
    <property type="match status" value="1"/>
</dbReference>
<evidence type="ECO:0000256" key="3">
    <source>
        <dbReference type="ARBA" id="ARBA00022490"/>
    </source>
</evidence>
<dbReference type="Gene3D" id="1.20.140.100">
    <property type="entry name" value="Dynein heavy chain, N-terminal domain 2"/>
    <property type="match status" value="1"/>
</dbReference>
<dbReference type="FunFam" id="1.20.920.20:FF:000001">
    <property type="entry name" value="dynein heavy chain 2, axonemal"/>
    <property type="match status" value="1"/>
</dbReference>
<evidence type="ECO:0000256" key="2">
    <source>
        <dbReference type="ARBA" id="ARBA00008887"/>
    </source>
</evidence>
<evidence type="ECO:0000256" key="12">
    <source>
        <dbReference type="ARBA" id="ARBA00023212"/>
    </source>
</evidence>
<accession>A0AAD7XM03</accession>
<keyword evidence="4" id="KW-0493">Microtubule</keyword>
<dbReference type="Pfam" id="PF12781">
    <property type="entry name" value="AAA_9"/>
    <property type="match status" value="1"/>
</dbReference>
<evidence type="ECO:0000256" key="10">
    <source>
        <dbReference type="ARBA" id="ARBA00023069"/>
    </source>
</evidence>
<evidence type="ECO:0000259" key="16">
    <source>
        <dbReference type="SMART" id="SM00382"/>
    </source>
</evidence>
<keyword evidence="12" id="KW-0206">Cytoskeleton</keyword>
<evidence type="ECO:0000313" key="17">
    <source>
        <dbReference type="EMBL" id="KAJ8610701.1"/>
    </source>
</evidence>
<dbReference type="FunFam" id="1.20.140.100:FF:000001">
    <property type="entry name" value="dynein heavy chain 17, axonemal"/>
    <property type="match status" value="1"/>
</dbReference>
<dbReference type="InterPro" id="IPR042219">
    <property type="entry name" value="AAA_lid_11_sf"/>
</dbReference>